<dbReference type="GO" id="GO:0043093">
    <property type="term" value="P:FtsZ-dependent cytokinesis"/>
    <property type="evidence" value="ECO:0007669"/>
    <property type="project" value="TreeGrafter"/>
</dbReference>
<dbReference type="KEGG" id="lmt:LMRG_00675"/>
<feature type="coiled-coil region" evidence="10">
    <location>
        <begin position="74"/>
        <end position="101"/>
    </location>
</feature>
<evidence type="ECO:0000256" key="1">
    <source>
        <dbReference type="ARBA" id="ARBA00004496"/>
    </source>
</evidence>
<evidence type="ECO:0000256" key="9">
    <source>
        <dbReference type="ARBA" id="ARBA00033158"/>
    </source>
</evidence>
<comment type="function">
    <text evidence="7">Activator of cell division through the inhibition of FtsZ GTPase activity, therefore promoting FtsZ assembly into bundles of protofilaments necessary for the formation of the division Z ring. It is recruited early at mid-cell but it is not essential for cell division.</text>
</comment>
<reference evidence="12" key="1">
    <citation type="submission" date="2010-04" db="EMBL/GenBank/DDBJ databases">
        <title>The genome sequence of Listeria monocytogenes strain 10403S.</title>
        <authorList>
            <consortium name="The Broad Institute Genome Sequencing Platform"/>
            <consortium name="The Broad Institute Genome Sequencing Center for Infectious Disease."/>
            <person name="Borowsky M."/>
            <person name="Borodovsky M."/>
            <person name="Young S.K."/>
            <person name="Zeng Q."/>
            <person name="Koehrsen M."/>
            <person name="Fitzgerald M."/>
            <person name="Wiedmann M."/>
            <person name="Swaminathan B."/>
            <person name="Lauer P."/>
            <person name="Portnoy D."/>
            <person name="Cossart P."/>
            <person name="Buchrieser C."/>
            <person name="Higgins D."/>
            <person name="Abouelleil A."/>
            <person name="Alvarado L."/>
            <person name="Arachchi H.M."/>
            <person name="Berlin A."/>
            <person name="Borenstein D."/>
            <person name="Brown A."/>
            <person name="Chapman S.B."/>
            <person name="Chen Z."/>
            <person name="Dunbar C.D."/>
            <person name="Engels R."/>
            <person name="Freedman E."/>
            <person name="Gearin G."/>
            <person name="Gellesch M."/>
            <person name="Goldberg J."/>
            <person name="Griggs A."/>
            <person name="Gujja S."/>
            <person name="Heilman E."/>
            <person name="Heiman D."/>
            <person name="Howarth C."/>
            <person name="Jen D."/>
            <person name="Larson L."/>
            <person name="Lui A."/>
            <person name="MacDonald J."/>
            <person name="Mehta T."/>
            <person name="Montmayeur A."/>
            <person name="Neiman D."/>
            <person name="Park D."/>
            <person name="Pearson M."/>
            <person name="Priest M."/>
            <person name="Richards J."/>
            <person name="Roberts A."/>
            <person name="Saif S."/>
            <person name="Shea T."/>
            <person name="Shenoy N."/>
            <person name="Sisk P."/>
            <person name="Stolte C."/>
            <person name="Sykes S."/>
            <person name="Walk T."/>
            <person name="White J."/>
            <person name="Yandava C."/>
            <person name="Haas B."/>
            <person name="Nusbaum C."/>
            <person name="Birren B."/>
        </authorList>
    </citation>
    <scope>NUCLEOTIDE SEQUENCE [LARGE SCALE GENOMIC DNA]</scope>
    <source>
        <strain evidence="12">10403S</strain>
    </source>
</reference>
<dbReference type="NCBIfam" id="NF010724">
    <property type="entry name" value="PRK14126.1"/>
    <property type="match status" value="1"/>
</dbReference>
<evidence type="ECO:0000256" key="8">
    <source>
        <dbReference type="ARBA" id="ARBA00026068"/>
    </source>
</evidence>
<dbReference type="SUPFAM" id="SSF102829">
    <property type="entry name" value="Cell division protein ZapA-like"/>
    <property type="match status" value="1"/>
</dbReference>
<keyword evidence="3" id="KW-0963">Cytoplasm</keyword>
<evidence type="ECO:0000313" key="11">
    <source>
        <dbReference type="EMBL" id="AEO06212.1"/>
    </source>
</evidence>
<dbReference type="EMBL" id="CP002002">
    <property type="protein sequence ID" value="AEO06212.1"/>
    <property type="molecule type" value="Genomic_DNA"/>
</dbReference>
<evidence type="ECO:0000256" key="3">
    <source>
        <dbReference type="ARBA" id="ARBA00022490"/>
    </source>
</evidence>
<dbReference type="GO" id="GO:0030428">
    <property type="term" value="C:cell septum"/>
    <property type="evidence" value="ECO:0007669"/>
    <property type="project" value="TreeGrafter"/>
</dbReference>
<dbReference type="GO" id="GO:0032153">
    <property type="term" value="C:cell division site"/>
    <property type="evidence" value="ECO:0007669"/>
    <property type="project" value="TreeGrafter"/>
</dbReference>
<accession>A0A0H3GJQ5</accession>
<evidence type="ECO:0000256" key="2">
    <source>
        <dbReference type="ARBA" id="ARBA00015195"/>
    </source>
</evidence>
<protein>
    <recommendedName>
        <fullName evidence="2">Cell division protein ZapA</fullName>
    </recommendedName>
    <alternativeName>
        <fullName evidence="9">Z ring-associated protein ZapA</fullName>
    </alternativeName>
</protein>
<dbReference type="Pfam" id="PF05164">
    <property type="entry name" value="ZapA"/>
    <property type="match status" value="1"/>
</dbReference>
<dbReference type="InterPro" id="IPR007838">
    <property type="entry name" value="Cell_div_ZapA-like"/>
</dbReference>
<dbReference type="Gene3D" id="6.10.250.790">
    <property type="match status" value="1"/>
</dbReference>
<evidence type="ECO:0000313" key="12">
    <source>
        <dbReference type="Proteomes" id="UP000001288"/>
    </source>
</evidence>
<dbReference type="Proteomes" id="UP000001288">
    <property type="component" value="Chromosome"/>
</dbReference>
<dbReference type="InterPro" id="IPR036192">
    <property type="entry name" value="Cell_div_ZapA-like_sf"/>
</dbReference>
<evidence type="ECO:0000256" key="6">
    <source>
        <dbReference type="ARBA" id="ARBA00023306"/>
    </source>
</evidence>
<dbReference type="InterPro" id="IPR053712">
    <property type="entry name" value="Bac_CellDiv_Activator"/>
</dbReference>
<evidence type="ECO:0000256" key="4">
    <source>
        <dbReference type="ARBA" id="ARBA00022618"/>
    </source>
</evidence>
<organism evidence="11 12">
    <name type="scientific">Listeria monocytogenes serotype 1/2a (strain 10403S)</name>
    <dbReference type="NCBI Taxonomy" id="393133"/>
    <lineage>
        <taxon>Bacteria</taxon>
        <taxon>Bacillati</taxon>
        <taxon>Bacillota</taxon>
        <taxon>Bacilli</taxon>
        <taxon>Bacillales</taxon>
        <taxon>Listeriaceae</taxon>
        <taxon>Listeria</taxon>
    </lineage>
</organism>
<gene>
    <name evidence="11" type="ordered locus">LMRG_00675</name>
</gene>
<dbReference type="GO" id="GO:0000921">
    <property type="term" value="P:septin ring assembly"/>
    <property type="evidence" value="ECO:0007669"/>
    <property type="project" value="TreeGrafter"/>
</dbReference>
<dbReference type="GO" id="GO:0005829">
    <property type="term" value="C:cytosol"/>
    <property type="evidence" value="ECO:0007669"/>
    <property type="project" value="TreeGrafter"/>
</dbReference>
<comment type="subunit">
    <text evidence="8">Homodimer. Interacts with FtsZ.</text>
</comment>
<name>A0A0H3GJQ5_LISM4</name>
<dbReference type="AlphaFoldDB" id="A0A0H3GJQ5"/>
<keyword evidence="5" id="KW-0717">Septation</keyword>
<evidence type="ECO:0000256" key="7">
    <source>
        <dbReference type="ARBA" id="ARBA00024910"/>
    </source>
</evidence>
<proteinExistence type="predicted"/>
<dbReference type="PANTHER" id="PTHR34981:SF1">
    <property type="entry name" value="CELL DIVISION PROTEIN ZAPA"/>
    <property type="match status" value="1"/>
</dbReference>
<dbReference type="PANTHER" id="PTHR34981">
    <property type="entry name" value="CELL DIVISION PROTEIN ZAPA"/>
    <property type="match status" value="1"/>
</dbReference>
<keyword evidence="6" id="KW-0131">Cell cycle</keyword>
<keyword evidence="10" id="KW-0175">Coiled coil</keyword>
<dbReference type="GO" id="GO:0000917">
    <property type="term" value="P:division septum assembly"/>
    <property type="evidence" value="ECO:0007669"/>
    <property type="project" value="UniProtKB-KW"/>
</dbReference>
<dbReference type="HOGENOM" id="CLU_116623_4_0_9"/>
<evidence type="ECO:0000256" key="5">
    <source>
        <dbReference type="ARBA" id="ARBA00023210"/>
    </source>
</evidence>
<keyword evidence="4" id="KW-0132">Cell division</keyword>
<evidence type="ECO:0000256" key="10">
    <source>
        <dbReference type="SAM" id="Coils"/>
    </source>
</evidence>
<sequence>MTSSGLNEFGRGGIYVANERNKVVTTIYGREYTIVGVETTDHLRKVAREVDEKMHEIGSQNHALDSGRLAVLTAVNATNDYLKLEQKYLELEQELARIKGRD</sequence>
<comment type="subcellular location">
    <subcellularLocation>
        <location evidence="1">Cytoplasm</location>
    </subcellularLocation>
</comment>